<accession>A0A5B6UYV3</accession>
<dbReference type="Proteomes" id="UP000325315">
    <property type="component" value="Unassembled WGS sequence"/>
</dbReference>
<proteinExistence type="predicted"/>
<dbReference type="EMBL" id="SMMG02000009">
    <property type="protein sequence ID" value="KAA3461752.1"/>
    <property type="molecule type" value="Genomic_DNA"/>
</dbReference>
<keyword evidence="2" id="KW-1185">Reference proteome</keyword>
<evidence type="ECO:0000313" key="2">
    <source>
        <dbReference type="Proteomes" id="UP000325315"/>
    </source>
</evidence>
<protein>
    <submittedName>
        <fullName evidence="1">Uncharacterized protein</fullName>
    </submittedName>
</protein>
<reference evidence="2" key="1">
    <citation type="journal article" date="2019" name="Plant Biotechnol. J.">
        <title>Genome sequencing of the Australian wild diploid species Gossypium australe highlights disease resistance and delayed gland morphogenesis.</title>
        <authorList>
            <person name="Cai Y."/>
            <person name="Cai X."/>
            <person name="Wang Q."/>
            <person name="Wang P."/>
            <person name="Zhang Y."/>
            <person name="Cai C."/>
            <person name="Xu Y."/>
            <person name="Wang K."/>
            <person name="Zhou Z."/>
            <person name="Wang C."/>
            <person name="Geng S."/>
            <person name="Li B."/>
            <person name="Dong Q."/>
            <person name="Hou Y."/>
            <person name="Wang H."/>
            <person name="Ai P."/>
            <person name="Liu Z."/>
            <person name="Yi F."/>
            <person name="Sun M."/>
            <person name="An G."/>
            <person name="Cheng J."/>
            <person name="Zhang Y."/>
            <person name="Shi Q."/>
            <person name="Xie Y."/>
            <person name="Shi X."/>
            <person name="Chang Y."/>
            <person name="Huang F."/>
            <person name="Chen Y."/>
            <person name="Hong S."/>
            <person name="Mi L."/>
            <person name="Sun Q."/>
            <person name="Zhang L."/>
            <person name="Zhou B."/>
            <person name="Peng R."/>
            <person name="Zhang X."/>
            <person name="Liu F."/>
        </authorList>
    </citation>
    <scope>NUCLEOTIDE SEQUENCE [LARGE SCALE GENOMIC DNA]</scope>
    <source>
        <strain evidence="2">cv. PA1801</strain>
    </source>
</reference>
<sequence>MAAARRRPWWPKNEKSPIFWLFDSLARKMPSFIGGGSPRPPTAAKREKGTEMSDAWRWHATVVARVAVYGDSELNNIMIVLIPKVLNPEGFA</sequence>
<evidence type="ECO:0000313" key="1">
    <source>
        <dbReference type="EMBL" id="KAA3461752.1"/>
    </source>
</evidence>
<comment type="caution">
    <text evidence="1">The sequence shown here is derived from an EMBL/GenBank/DDBJ whole genome shotgun (WGS) entry which is preliminary data.</text>
</comment>
<gene>
    <name evidence="1" type="ORF">EPI10_028300</name>
</gene>
<organism evidence="1 2">
    <name type="scientific">Gossypium australe</name>
    <dbReference type="NCBI Taxonomy" id="47621"/>
    <lineage>
        <taxon>Eukaryota</taxon>
        <taxon>Viridiplantae</taxon>
        <taxon>Streptophyta</taxon>
        <taxon>Embryophyta</taxon>
        <taxon>Tracheophyta</taxon>
        <taxon>Spermatophyta</taxon>
        <taxon>Magnoliopsida</taxon>
        <taxon>eudicotyledons</taxon>
        <taxon>Gunneridae</taxon>
        <taxon>Pentapetalae</taxon>
        <taxon>rosids</taxon>
        <taxon>malvids</taxon>
        <taxon>Malvales</taxon>
        <taxon>Malvaceae</taxon>
        <taxon>Malvoideae</taxon>
        <taxon>Gossypium</taxon>
    </lineage>
</organism>
<dbReference type="AlphaFoldDB" id="A0A5B6UYV3"/>
<name>A0A5B6UYV3_9ROSI</name>